<dbReference type="InterPro" id="IPR006968">
    <property type="entry name" value="RUS_fam"/>
</dbReference>
<protein>
    <submittedName>
        <fullName evidence="3">Variant 2, Protein root UVB sensitive 4</fullName>
    </submittedName>
</protein>
<dbReference type="PANTHER" id="PTHR12770:SF29">
    <property type="entry name" value="PROTEIN ROOT UVB SENSITIVE 4"/>
    <property type="match status" value="1"/>
</dbReference>
<feature type="domain" description="Protein root UVB sensitive/RUS" evidence="2">
    <location>
        <begin position="111"/>
        <end position="327"/>
    </location>
</feature>
<dbReference type="AlphaFoldDB" id="A0A9D5AZJ9"/>
<dbReference type="PANTHER" id="PTHR12770">
    <property type="entry name" value="RUS1 FAMILY PROTEIN C16ORF58"/>
    <property type="match status" value="1"/>
</dbReference>
<reference evidence="3 4" key="1">
    <citation type="journal article" date="2022" name="Nat. Genet.">
        <title>Improved pea reference genome and pan-genome highlight genomic features and evolutionary characteristics.</title>
        <authorList>
            <person name="Yang T."/>
            <person name="Liu R."/>
            <person name="Luo Y."/>
            <person name="Hu S."/>
            <person name="Wang D."/>
            <person name="Wang C."/>
            <person name="Pandey M.K."/>
            <person name="Ge S."/>
            <person name="Xu Q."/>
            <person name="Li N."/>
            <person name="Li G."/>
            <person name="Huang Y."/>
            <person name="Saxena R.K."/>
            <person name="Ji Y."/>
            <person name="Li M."/>
            <person name="Yan X."/>
            <person name="He Y."/>
            <person name="Liu Y."/>
            <person name="Wang X."/>
            <person name="Xiang C."/>
            <person name="Varshney R.K."/>
            <person name="Ding H."/>
            <person name="Gao S."/>
            <person name="Zong X."/>
        </authorList>
    </citation>
    <scope>NUCLEOTIDE SEQUENCE [LARGE SCALE GENOMIC DNA]</scope>
    <source>
        <strain evidence="3 4">cv. Zhongwan 6</strain>
    </source>
</reference>
<proteinExistence type="inferred from homology"/>
<evidence type="ECO:0000313" key="4">
    <source>
        <dbReference type="Proteomes" id="UP001058974"/>
    </source>
</evidence>
<dbReference type="InterPro" id="IPR054549">
    <property type="entry name" value="UVB_sens_RUS_dom"/>
</dbReference>
<dbReference type="Proteomes" id="UP001058974">
    <property type="component" value="Chromosome 3"/>
</dbReference>
<sequence length="328" mass="36237">MPLSLQKPTNFTHPVSWNLLRNNPTSKRSKPNYKNLKFKRVQVFSSLRTSLDCVSSDGGVEKGLQPIRLPFVVRSPTKVTRFFWNGGCLELVVVDGGSGCSDEDGLVRVVGSVVRDFFIPRDVTENYMDYVKWKLIHRVFSSALQVLATQAMFTAIGVGYSSSLPSAAALNWVLKDGLGRLSRCIYTASLASAFDTNLKRVRFATSVLFVGSIGLELLTPAFPRLFLLLATIANIAKQISLACYLATRSAVHQSFAKADNLGEISAKAQIQTVCFDILGLMLAALVNMWLARPQTGLHFFVYPFFASMDLFGIYQGLKHVHLQTLTKA</sequence>
<gene>
    <name evidence="3" type="ORF">KIW84_034561</name>
</gene>
<accession>A0A9D5AZJ9</accession>
<evidence type="ECO:0000313" key="3">
    <source>
        <dbReference type="EMBL" id="KAI5430027.1"/>
    </source>
</evidence>
<evidence type="ECO:0000259" key="2">
    <source>
        <dbReference type="Pfam" id="PF04884"/>
    </source>
</evidence>
<dbReference type="Pfam" id="PF04884">
    <property type="entry name" value="UVB_sens_prot"/>
    <property type="match status" value="1"/>
</dbReference>
<dbReference type="Gramene" id="Psat03G0456100-T2">
    <property type="protein sequence ID" value="KAI5430027.1"/>
    <property type="gene ID" value="KIW84_034561"/>
</dbReference>
<organism evidence="3 4">
    <name type="scientific">Pisum sativum</name>
    <name type="common">Garden pea</name>
    <name type="synonym">Lathyrus oleraceus</name>
    <dbReference type="NCBI Taxonomy" id="3888"/>
    <lineage>
        <taxon>Eukaryota</taxon>
        <taxon>Viridiplantae</taxon>
        <taxon>Streptophyta</taxon>
        <taxon>Embryophyta</taxon>
        <taxon>Tracheophyta</taxon>
        <taxon>Spermatophyta</taxon>
        <taxon>Magnoliopsida</taxon>
        <taxon>eudicotyledons</taxon>
        <taxon>Gunneridae</taxon>
        <taxon>Pentapetalae</taxon>
        <taxon>rosids</taxon>
        <taxon>fabids</taxon>
        <taxon>Fabales</taxon>
        <taxon>Fabaceae</taxon>
        <taxon>Papilionoideae</taxon>
        <taxon>50 kb inversion clade</taxon>
        <taxon>NPAAA clade</taxon>
        <taxon>Hologalegina</taxon>
        <taxon>IRL clade</taxon>
        <taxon>Fabeae</taxon>
        <taxon>Lathyrus</taxon>
    </lineage>
</organism>
<comment type="caution">
    <text evidence="3">The sequence shown here is derived from an EMBL/GenBank/DDBJ whole genome shotgun (WGS) entry which is preliminary data.</text>
</comment>
<evidence type="ECO:0000256" key="1">
    <source>
        <dbReference type="ARBA" id="ARBA00007558"/>
    </source>
</evidence>
<keyword evidence="4" id="KW-1185">Reference proteome</keyword>
<dbReference type="EMBL" id="JAMSHJ010000003">
    <property type="protein sequence ID" value="KAI5430027.1"/>
    <property type="molecule type" value="Genomic_DNA"/>
</dbReference>
<name>A0A9D5AZJ9_PEA</name>
<comment type="similarity">
    <text evidence="1">Belongs to the RUS1 family.</text>
</comment>